<name>A0A194QHT7_PAPXU</name>
<dbReference type="InterPro" id="IPR001152">
    <property type="entry name" value="Beta-thymosin"/>
</dbReference>
<dbReference type="PANTHER" id="PTHR20940:SF1">
    <property type="entry name" value="CIBOULOT, ISOFORM A"/>
    <property type="match status" value="1"/>
</dbReference>
<dbReference type="Pfam" id="PF01290">
    <property type="entry name" value="Thymosin"/>
    <property type="match status" value="2"/>
</dbReference>
<evidence type="ECO:0008006" key="8">
    <source>
        <dbReference type="Google" id="ProtNLM"/>
    </source>
</evidence>
<keyword evidence="4" id="KW-0206">Cytoskeleton</keyword>
<proteinExistence type="inferred from homology"/>
<dbReference type="FunFam" id="1.20.5.520:FF:000001">
    <property type="entry name" value="Thymosin beta"/>
    <property type="match status" value="2"/>
</dbReference>
<dbReference type="SMART" id="SM00152">
    <property type="entry name" value="THY"/>
    <property type="match status" value="2"/>
</dbReference>
<sequence length="86" mass="9777">MPVVAAEKAHQNLLDGVEHFDKTQMKHTTTEEKNPLPPKEAIEAEKEKNKFLNGIENFDPAKLKHTETCEKNPLPTKDIIEQEKTA</sequence>
<keyword evidence="7" id="KW-1185">Reference proteome</keyword>
<evidence type="ECO:0000256" key="5">
    <source>
        <dbReference type="SAM" id="MobiDB-lite"/>
    </source>
</evidence>
<dbReference type="GO" id="GO:0007015">
    <property type="term" value="P:actin filament organization"/>
    <property type="evidence" value="ECO:0007669"/>
    <property type="project" value="InterPro"/>
</dbReference>
<organism evidence="6 7">
    <name type="scientific">Papilio xuthus</name>
    <name type="common">Asian swallowtail butterfly</name>
    <dbReference type="NCBI Taxonomy" id="66420"/>
    <lineage>
        <taxon>Eukaryota</taxon>
        <taxon>Metazoa</taxon>
        <taxon>Ecdysozoa</taxon>
        <taxon>Arthropoda</taxon>
        <taxon>Hexapoda</taxon>
        <taxon>Insecta</taxon>
        <taxon>Pterygota</taxon>
        <taxon>Neoptera</taxon>
        <taxon>Endopterygota</taxon>
        <taxon>Lepidoptera</taxon>
        <taxon>Glossata</taxon>
        <taxon>Ditrysia</taxon>
        <taxon>Papilionoidea</taxon>
        <taxon>Papilionidae</taxon>
        <taxon>Papilioninae</taxon>
        <taxon>Papilio</taxon>
    </lineage>
</organism>
<evidence type="ECO:0000256" key="1">
    <source>
        <dbReference type="ARBA" id="ARBA00004245"/>
    </source>
</evidence>
<dbReference type="EMBL" id="KQ458761">
    <property type="protein sequence ID" value="KPJ05118.1"/>
    <property type="molecule type" value="Genomic_DNA"/>
</dbReference>
<evidence type="ECO:0000313" key="7">
    <source>
        <dbReference type="Proteomes" id="UP000053268"/>
    </source>
</evidence>
<dbReference type="GO" id="GO:0005829">
    <property type="term" value="C:cytosol"/>
    <property type="evidence" value="ECO:0007669"/>
    <property type="project" value="TreeGrafter"/>
</dbReference>
<dbReference type="InterPro" id="IPR038386">
    <property type="entry name" value="Beta-thymosin_sf"/>
</dbReference>
<evidence type="ECO:0000256" key="3">
    <source>
        <dbReference type="ARBA" id="ARBA00022490"/>
    </source>
</evidence>
<evidence type="ECO:0000256" key="4">
    <source>
        <dbReference type="ARBA" id="ARBA00023212"/>
    </source>
</evidence>
<dbReference type="Gene3D" id="1.20.5.520">
    <property type="entry name" value="Single helix bin"/>
    <property type="match status" value="2"/>
</dbReference>
<dbReference type="PANTHER" id="PTHR20940">
    <property type="entry name" value="TETRA THYMOSIN"/>
    <property type="match status" value="1"/>
</dbReference>
<accession>A0A194QHT7</accession>
<dbReference type="STRING" id="66420.A0A194QHT7"/>
<dbReference type="AlphaFoldDB" id="A0A194QHT7"/>
<dbReference type="GO" id="GO:0005856">
    <property type="term" value="C:cytoskeleton"/>
    <property type="evidence" value="ECO:0007669"/>
    <property type="project" value="UniProtKB-SubCell"/>
</dbReference>
<protein>
    <recommendedName>
        <fullName evidence="8">Thymosin beta</fullName>
    </recommendedName>
</protein>
<evidence type="ECO:0000313" key="6">
    <source>
        <dbReference type="EMBL" id="KPJ05118.1"/>
    </source>
</evidence>
<comment type="similarity">
    <text evidence="2">Belongs to the thymosin beta family.</text>
</comment>
<evidence type="ECO:0000256" key="2">
    <source>
        <dbReference type="ARBA" id="ARBA00009511"/>
    </source>
</evidence>
<comment type="subcellular location">
    <subcellularLocation>
        <location evidence="1">Cytoplasm</location>
        <location evidence="1">Cytoskeleton</location>
    </subcellularLocation>
</comment>
<gene>
    <name evidence="6" type="ORF">RR46_03955</name>
</gene>
<reference evidence="6 7" key="1">
    <citation type="journal article" date="2015" name="Nat. Commun.">
        <title>Outbred genome sequencing and CRISPR/Cas9 gene editing in butterflies.</title>
        <authorList>
            <person name="Li X."/>
            <person name="Fan D."/>
            <person name="Zhang W."/>
            <person name="Liu G."/>
            <person name="Zhang L."/>
            <person name="Zhao L."/>
            <person name="Fang X."/>
            <person name="Chen L."/>
            <person name="Dong Y."/>
            <person name="Chen Y."/>
            <person name="Ding Y."/>
            <person name="Zhao R."/>
            <person name="Feng M."/>
            <person name="Zhu Y."/>
            <person name="Feng Y."/>
            <person name="Jiang X."/>
            <person name="Zhu D."/>
            <person name="Xiang H."/>
            <person name="Feng X."/>
            <person name="Li S."/>
            <person name="Wang J."/>
            <person name="Zhang G."/>
            <person name="Kronforst M.R."/>
            <person name="Wang W."/>
        </authorList>
    </citation>
    <scope>NUCLEOTIDE SEQUENCE [LARGE SCALE GENOMIC DNA]</scope>
    <source>
        <strain evidence="6">Ya'a_city_454_Px</strain>
        <tissue evidence="6">Whole body</tissue>
    </source>
</reference>
<dbReference type="Proteomes" id="UP000053268">
    <property type="component" value="Unassembled WGS sequence"/>
</dbReference>
<dbReference type="GO" id="GO:0003785">
    <property type="term" value="F:actin monomer binding"/>
    <property type="evidence" value="ECO:0007669"/>
    <property type="project" value="InterPro"/>
</dbReference>
<feature type="region of interest" description="Disordered" evidence="5">
    <location>
        <begin position="63"/>
        <end position="86"/>
    </location>
</feature>
<keyword evidence="3" id="KW-0963">Cytoplasm</keyword>